<proteinExistence type="predicted"/>
<evidence type="ECO:0008006" key="4">
    <source>
        <dbReference type="Google" id="ProtNLM"/>
    </source>
</evidence>
<keyword evidence="1" id="KW-0472">Membrane</keyword>
<dbReference type="Proteomes" id="UP000182569">
    <property type="component" value="Chromosome"/>
</dbReference>
<evidence type="ECO:0000313" key="2">
    <source>
        <dbReference type="EMBL" id="APC40070.1"/>
    </source>
</evidence>
<gene>
    <name evidence="2" type="ORF">A7L45_08295</name>
</gene>
<reference evidence="3" key="1">
    <citation type="journal article" date="2016" name="Front. Microbiol.">
        <title>Complete Genome Sequence of Clostridium estertheticum DSM 8809, a Microbe Identified in Spoiled Vacuum Packed Beef.</title>
        <authorList>
            <person name="Yu Z."/>
            <person name="Gunn L."/>
            <person name="Brennan E."/>
            <person name="Reid R."/>
            <person name="Wall P.G."/>
            <person name="Gaora O.P."/>
            <person name="Hurley D."/>
            <person name="Bolton D."/>
            <person name="Fanning S."/>
        </authorList>
    </citation>
    <scope>NUCLEOTIDE SEQUENCE [LARGE SCALE GENOMIC DNA]</scope>
    <source>
        <strain evidence="3">DSM 8809</strain>
    </source>
</reference>
<evidence type="ECO:0000313" key="3">
    <source>
        <dbReference type="Proteomes" id="UP000182569"/>
    </source>
</evidence>
<protein>
    <recommendedName>
        <fullName evidence="4">DUF4829 domain-containing protein</fullName>
    </recommendedName>
</protein>
<feature type="transmembrane region" description="Helical" evidence="1">
    <location>
        <begin position="12"/>
        <end position="31"/>
    </location>
</feature>
<accession>A0A1J0GGN9</accession>
<dbReference type="RefSeq" id="WP_071612363.1">
    <property type="nucleotide sequence ID" value="NZ_CP015756.1"/>
</dbReference>
<keyword evidence="1" id="KW-0812">Transmembrane</keyword>
<keyword evidence="1" id="KW-1133">Transmembrane helix</keyword>
<dbReference type="OrthoDB" id="1912336at2"/>
<sequence>MFNKVKQYIKKNIILSIGIILCLGIMSTYAYTKIMPGWFSQSDTYNVVKETFLTNKGYSNELSKHVSPQVFKRTNIYSGYGDLNTKKTYKVDFTLKEKSQTKFKNTVYVKMNYSVKIMDLQGNILGGSEHVPITFTIKYIKGEWYITEKEESA</sequence>
<evidence type="ECO:0000256" key="1">
    <source>
        <dbReference type="SAM" id="Phobius"/>
    </source>
</evidence>
<dbReference type="EMBL" id="CP015756">
    <property type="protein sequence ID" value="APC40070.1"/>
    <property type="molecule type" value="Genomic_DNA"/>
</dbReference>
<name>A0A1J0GGN9_9CLOT</name>
<organism evidence="2 3">
    <name type="scientific">Clostridium estertheticum subsp. estertheticum</name>
    <dbReference type="NCBI Taxonomy" id="1552"/>
    <lineage>
        <taxon>Bacteria</taxon>
        <taxon>Bacillati</taxon>
        <taxon>Bacillota</taxon>
        <taxon>Clostridia</taxon>
        <taxon>Eubacteriales</taxon>
        <taxon>Clostridiaceae</taxon>
        <taxon>Clostridium</taxon>
    </lineage>
</organism>
<keyword evidence="3" id="KW-1185">Reference proteome</keyword>
<dbReference type="AlphaFoldDB" id="A0A1J0GGN9"/>
<dbReference type="KEGG" id="ceu:A7L45_08295"/>